<dbReference type="Pfam" id="PF15864">
    <property type="entry name" value="PglL_A"/>
    <property type="match status" value="1"/>
</dbReference>
<reference evidence="10 11" key="2">
    <citation type="submission" date="2020-05" db="EMBL/GenBank/DDBJ databases">
        <authorList>
            <person name="Khan S.A."/>
            <person name="Jeon C.O."/>
            <person name="Chun B.H."/>
        </authorList>
    </citation>
    <scope>NUCLEOTIDE SEQUENCE [LARGE SCALE GENOMIC DNA]</scope>
    <source>
        <strain evidence="10 11">H242</strain>
    </source>
</reference>
<evidence type="ECO:0000259" key="9">
    <source>
        <dbReference type="Pfam" id="PF15864"/>
    </source>
</evidence>
<reference evidence="10 11" key="1">
    <citation type="submission" date="2020-05" db="EMBL/GenBank/DDBJ databases">
        <title>Ramlibacter rhizophilus sp. nov., isolated from rhizosphere soil of national flower Mugunghwa from South Korea.</title>
        <authorList>
            <person name="Zheng-Fei Y."/>
            <person name="Huan T."/>
        </authorList>
    </citation>
    <scope>NUCLEOTIDE SEQUENCE [LARGE SCALE GENOMIC DNA]</scope>
    <source>
        <strain evidence="10 11">H242</strain>
    </source>
</reference>
<evidence type="ECO:0000256" key="4">
    <source>
        <dbReference type="ARBA" id="ARBA00023136"/>
    </source>
</evidence>
<organism evidence="10 11">
    <name type="scientific">Ramlibacter terrae</name>
    <dbReference type="NCBI Taxonomy" id="2732511"/>
    <lineage>
        <taxon>Bacteria</taxon>
        <taxon>Pseudomonadati</taxon>
        <taxon>Pseudomonadota</taxon>
        <taxon>Betaproteobacteria</taxon>
        <taxon>Burkholderiales</taxon>
        <taxon>Comamonadaceae</taxon>
        <taxon>Ramlibacter</taxon>
    </lineage>
</organism>
<feature type="domain" description="Protein glycosylation ligase" evidence="9">
    <location>
        <begin position="125"/>
        <end position="148"/>
    </location>
</feature>
<feature type="transmembrane region" description="Helical" evidence="6">
    <location>
        <begin position="380"/>
        <end position="398"/>
    </location>
</feature>
<dbReference type="PANTHER" id="PTHR37422:SF21">
    <property type="entry name" value="EXOQ-LIKE PROTEIN"/>
    <property type="match status" value="1"/>
</dbReference>
<dbReference type="Proteomes" id="UP000500826">
    <property type="component" value="Chromosome"/>
</dbReference>
<keyword evidence="2 6" id="KW-0812">Transmembrane</keyword>
<feature type="domain" description="Virulence factor membrane-bound polymerase C-terminal" evidence="8">
    <location>
        <begin position="333"/>
        <end position="413"/>
    </location>
</feature>
<feature type="transmembrane region" description="Helical" evidence="6">
    <location>
        <begin position="62"/>
        <end position="78"/>
    </location>
</feature>
<dbReference type="EMBL" id="CP053418">
    <property type="protein sequence ID" value="QJW85629.1"/>
    <property type="molecule type" value="Genomic_DNA"/>
</dbReference>
<comment type="subcellular location">
    <subcellularLocation>
        <location evidence="1">Membrane</location>
        <topology evidence="1">Multi-pass membrane protein</topology>
    </subcellularLocation>
</comment>
<feature type="domain" description="O-antigen ligase-related" evidence="7">
    <location>
        <begin position="161"/>
        <end position="310"/>
    </location>
</feature>
<accession>A0ABX6P6B9</accession>
<evidence type="ECO:0000256" key="3">
    <source>
        <dbReference type="ARBA" id="ARBA00022989"/>
    </source>
</evidence>
<feature type="transmembrane region" description="Helical" evidence="6">
    <location>
        <begin position="330"/>
        <end position="346"/>
    </location>
</feature>
<feature type="compositionally biased region" description="Low complexity" evidence="5">
    <location>
        <begin position="413"/>
        <end position="429"/>
    </location>
</feature>
<dbReference type="InterPro" id="IPR021797">
    <property type="entry name" value="Wzy_C_2"/>
</dbReference>
<evidence type="ECO:0000256" key="5">
    <source>
        <dbReference type="SAM" id="MobiDB-lite"/>
    </source>
</evidence>
<dbReference type="Pfam" id="PF11846">
    <property type="entry name" value="Wzy_C_2"/>
    <property type="match status" value="1"/>
</dbReference>
<evidence type="ECO:0000256" key="2">
    <source>
        <dbReference type="ARBA" id="ARBA00022692"/>
    </source>
</evidence>
<evidence type="ECO:0000256" key="6">
    <source>
        <dbReference type="SAM" id="Phobius"/>
    </source>
</evidence>
<evidence type="ECO:0000313" key="10">
    <source>
        <dbReference type="EMBL" id="QJW85629.1"/>
    </source>
</evidence>
<proteinExistence type="predicted"/>
<evidence type="ECO:0000313" key="11">
    <source>
        <dbReference type="Proteomes" id="UP000500826"/>
    </source>
</evidence>
<dbReference type="InterPro" id="IPR007016">
    <property type="entry name" value="O-antigen_ligase-rel_domated"/>
</dbReference>
<feature type="transmembrane region" description="Helical" evidence="6">
    <location>
        <begin position="298"/>
        <end position="318"/>
    </location>
</feature>
<dbReference type="InterPro" id="IPR051533">
    <property type="entry name" value="WaaL-like"/>
</dbReference>
<name>A0ABX6P6B9_9BURK</name>
<dbReference type="InterPro" id="IPR031726">
    <property type="entry name" value="PglL_A"/>
</dbReference>
<feature type="transmembrane region" description="Helical" evidence="6">
    <location>
        <begin position="158"/>
        <end position="191"/>
    </location>
</feature>
<feature type="transmembrane region" description="Helical" evidence="6">
    <location>
        <begin position="203"/>
        <end position="225"/>
    </location>
</feature>
<sequence length="468" mass="50335">MNPFAPGPSPSVVPRMVSAACALALSLLAAPAGVRIPRGPAWLAAGLVLWGARWHPVRPELAMLAAGLAVMLLAAGFAQHARIASALQAGLLAAACVSVAMALLQYFGGAAPFVPFVSAGQLGEAYANLRQPNQFASFCWLGAAVLLWAPLRLPRPAAVLLIVLLAIGSAASASRTAMLQGVLLVALAALWKGPERRWRLTLAAAAGVAYPAAVWVLPLLLEALQGTQPDRTLLKRMLADTGCVSRTVLWSNVLHLIAQKPLAGWGWGELDFAHFLSLYPGARFCEILDNAHNLPLHLAVELGVPAALAVCVIGLLWMWRAQPWREDQPVRQLAWAWIVLMLVHAMLEYPLWYGPFQIAFGAALGWLLDDGMQSERRLDVPGVALGVLLVPVLAYAAWDYTRVSQSISRPKTAGRPGPTMRRPTRAARGCFRGRPVSPTSRSRTSRARTRARWTCSPNACCTTRPSRA</sequence>
<keyword evidence="4 6" id="KW-0472">Membrane</keyword>
<feature type="region of interest" description="Disordered" evidence="5">
    <location>
        <begin position="409"/>
        <end position="449"/>
    </location>
</feature>
<evidence type="ECO:0000259" key="7">
    <source>
        <dbReference type="Pfam" id="PF04932"/>
    </source>
</evidence>
<evidence type="ECO:0000259" key="8">
    <source>
        <dbReference type="Pfam" id="PF11846"/>
    </source>
</evidence>
<keyword evidence="3 6" id="KW-1133">Transmembrane helix</keyword>
<protein>
    <submittedName>
        <fullName evidence="10">Polymerase</fullName>
    </submittedName>
</protein>
<dbReference type="PANTHER" id="PTHR37422">
    <property type="entry name" value="TEICHURONIC ACID BIOSYNTHESIS PROTEIN TUAE"/>
    <property type="match status" value="1"/>
</dbReference>
<gene>
    <name evidence="10" type="ORF">HK414_27450</name>
</gene>
<feature type="transmembrane region" description="Helical" evidence="6">
    <location>
        <begin position="90"/>
        <end position="114"/>
    </location>
</feature>
<keyword evidence="11" id="KW-1185">Reference proteome</keyword>
<dbReference type="Pfam" id="PF04932">
    <property type="entry name" value="Wzy_C"/>
    <property type="match status" value="1"/>
</dbReference>
<evidence type="ECO:0000256" key="1">
    <source>
        <dbReference type="ARBA" id="ARBA00004141"/>
    </source>
</evidence>